<dbReference type="Proteomes" id="UP000283841">
    <property type="component" value="Unassembled WGS sequence"/>
</dbReference>
<organism evidence="2 3">
    <name type="scientific">Byssochlamys spectabilis</name>
    <name type="common">Paecilomyces variotii</name>
    <dbReference type="NCBI Taxonomy" id="264951"/>
    <lineage>
        <taxon>Eukaryota</taxon>
        <taxon>Fungi</taxon>
        <taxon>Dikarya</taxon>
        <taxon>Ascomycota</taxon>
        <taxon>Pezizomycotina</taxon>
        <taxon>Eurotiomycetes</taxon>
        <taxon>Eurotiomycetidae</taxon>
        <taxon>Eurotiales</taxon>
        <taxon>Thermoascaceae</taxon>
        <taxon>Paecilomyces</taxon>
    </lineage>
</organism>
<keyword evidence="1" id="KW-1133">Transmembrane helix</keyword>
<dbReference type="EMBL" id="RCNU01000009">
    <property type="protein sequence ID" value="RWQ93574.1"/>
    <property type="molecule type" value="Genomic_DNA"/>
</dbReference>
<keyword evidence="1" id="KW-0812">Transmembrane</keyword>
<evidence type="ECO:0000313" key="3">
    <source>
        <dbReference type="Proteomes" id="UP000283841"/>
    </source>
</evidence>
<feature type="transmembrane region" description="Helical" evidence="1">
    <location>
        <begin position="42"/>
        <end position="60"/>
    </location>
</feature>
<keyword evidence="1" id="KW-0472">Membrane</keyword>
<evidence type="ECO:0000313" key="2">
    <source>
        <dbReference type="EMBL" id="RWQ93574.1"/>
    </source>
</evidence>
<comment type="caution">
    <text evidence="2">The sequence shown here is derived from an EMBL/GenBank/DDBJ whole genome shotgun (WGS) entry which is preliminary data.</text>
</comment>
<dbReference type="GeneID" id="39602291"/>
<reference evidence="2 3" key="1">
    <citation type="journal article" date="2018" name="Front. Microbiol.">
        <title>Genomic and genetic insights into a cosmopolitan fungus, Paecilomyces variotii (Eurotiales).</title>
        <authorList>
            <person name="Urquhart A.S."/>
            <person name="Mondo S.J."/>
            <person name="Makela M.R."/>
            <person name="Hane J.K."/>
            <person name="Wiebenga A."/>
            <person name="He G."/>
            <person name="Mihaltcheva S."/>
            <person name="Pangilinan J."/>
            <person name="Lipzen A."/>
            <person name="Barry K."/>
            <person name="de Vries R.P."/>
            <person name="Grigoriev I.V."/>
            <person name="Idnurm A."/>
        </authorList>
    </citation>
    <scope>NUCLEOTIDE SEQUENCE [LARGE SCALE GENOMIC DNA]</scope>
    <source>
        <strain evidence="2 3">CBS 101075</strain>
    </source>
</reference>
<keyword evidence="3" id="KW-1185">Reference proteome</keyword>
<dbReference type="RefSeq" id="XP_028483219.1">
    <property type="nucleotide sequence ID" value="XM_028633014.1"/>
</dbReference>
<proteinExistence type="predicted"/>
<accession>A0A443HP72</accession>
<sequence>MSLLAAAGLATNQPPASLDPVAALGLQPITVGLPSPRLPSQALLLAGILGIILGILETGITPKRAQMPRKGRPPQYRTVTA</sequence>
<dbReference type="VEuPathDB" id="FungiDB:C8Q69DRAFT_508802"/>
<dbReference type="AlphaFoldDB" id="A0A443HP72"/>
<protein>
    <submittedName>
        <fullName evidence="2">Uncharacterized protein</fullName>
    </submittedName>
</protein>
<gene>
    <name evidence="2" type="ORF">C8Q69DRAFT_508802</name>
</gene>
<evidence type="ECO:0000256" key="1">
    <source>
        <dbReference type="SAM" id="Phobius"/>
    </source>
</evidence>
<name>A0A443HP72_BYSSP</name>